<name>A0ABQ2BRG5_9BACL</name>
<gene>
    <name evidence="1" type="ORF">GCM10008018_14040</name>
</gene>
<sequence>MSAWTYREAIHLLNRASFGGTPEEIAACVRLGRQESVRRLVAGISLTDQPEALDDFNDMWVIYLKRRPTGSRITDHSQYWIYRMAYSQAPLVEKMTLFWHGHFATAQYKVNHVPKMLNQNTLLRQYALGNFRELVHKIGLDPAMLKWLDLLNSNKSAPNENYARELMELFTLGIGNYSEQDVKELARALTGWDDNGVTAFFKQSFFDSGTKTVLGVTGKLGYTEAVNVVLGHPAFPKFLAKKLLRYFAVDKPDQLWIDQVANNIKTMNTIGEVLQNLFNSTEFYNPKYRMAVIKAPADYVAGTLRALKSRVEANNSSYVVGGMGQELYSPPDVAGWAGGEDWMSGLYGRYRFAGTIAWTFEGINTSEFKPAQPANPDAWIDMWCTRFGIAELSVSTRAGLRSYVNDIIINSSQPLEGMKGLLQLVLMSPEAQMK</sequence>
<organism evidence="1 2">
    <name type="scientific">Paenibacillus marchantiophytorum</name>
    <dbReference type="NCBI Taxonomy" id="1619310"/>
    <lineage>
        <taxon>Bacteria</taxon>
        <taxon>Bacillati</taxon>
        <taxon>Bacillota</taxon>
        <taxon>Bacilli</taxon>
        <taxon>Bacillales</taxon>
        <taxon>Paenibacillaceae</taxon>
        <taxon>Paenibacillus</taxon>
    </lineage>
</organism>
<dbReference type="EMBL" id="BMHE01000005">
    <property type="protein sequence ID" value="GGI45821.1"/>
    <property type="molecule type" value="Genomic_DNA"/>
</dbReference>
<dbReference type="Proteomes" id="UP000615455">
    <property type="component" value="Unassembled WGS sequence"/>
</dbReference>
<comment type="caution">
    <text evidence="1">The sequence shown here is derived from an EMBL/GenBank/DDBJ whole genome shotgun (WGS) entry which is preliminary data.</text>
</comment>
<evidence type="ECO:0000313" key="2">
    <source>
        <dbReference type="Proteomes" id="UP000615455"/>
    </source>
</evidence>
<keyword evidence="2" id="KW-1185">Reference proteome</keyword>
<dbReference type="RefSeq" id="WP_189009650.1">
    <property type="nucleotide sequence ID" value="NZ_BMHE01000005.1"/>
</dbReference>
<protein>
    <recommendedName>
        <fullName evidence="3">DUF1800 domain-containing protein</fullName>
    </recommendedName>
</protein>
<evidence type="ECO:0000313" key="1">
    <source>
        <dbReference type="EMBL" id="GGI45821.1"/>
    </source>
</evidence>
<proteinExistence type="predicted"/>
<reference evidence="2" key="1">
    <citation type="journal article" date="2019" name="Int. J. Syst. Evol. Microbiol.">
        <title>The Global Catalogue of Microorganisms (GCM) 10K type strain sequencing project: providing services to taxonomists for standard genome sequencing and annotation.</title>
        <authorList>
            <consortium name="The Broad Institute Genomics Platform"/>
            <consortium name="The Broad Institute Genome Sequencing Center for Infectious Disease"/>
            <person name="Wu L."/>
            <person name="Ma J."/>
        </authorList>
    </citation>
    <scope>NUCLEOTIDE SEQUENCE [LARGE SCALE GENOMIC DNA]</scope>
    <source>
        <strain evidence="2">CGMCC 1.15043</strain>
    </source>
</reference>
<evidence type="ECO:0008006" key="3">
    <source>
        <dbReference type="Google" id="ProtNLM"/>
    </source>
</evidence>
<dbReference type="InterPro" id="IPR014917">
    <property type="entry name" value="DUF1800"/>
</dbReference>
<accession>A0ABQ2BRG5</accession>
<dbReference type="Pfam" id="PF08811">
    <property type="entry name" value="DUF1800"/>
    <property type="match status" value="1"/>
</dbReference>